<evidence type="ECO:0000256" key="15">
    <source>
        <dbReference type="PROSITE-ProRule" id="PRU10141"/>
    </source>
</evidence>
<gene>
    <name evidence="20" type="ORF">GHT06_020656</name>
</gene>
<comment type="similarity">
    <text evidence="1 12">Belongs to the protein kinase superfamily. AGC Ser/Thr protein kinase family. cGMP subfamily.</text>
</comment>
<feature type="active site" description="Proton acceptor" evidence="13">
    <location>
        <position position="481"/>
    </location>
</feature>
<dbReference type="FunFam" id="1.10.510.10:FF:000096">
    <property type="entry name" value="cGMP-dependent protein kinase"/>
    <property type="match status" value="1"/>
</dbReference>
<evidence type="ECO:0000256" key="16">
    <source>
        <dbReference type="SAM" id="MobiDB-lite"/>
    </source>
</evidence>
<keyword evidence="5 12" id="KW-0808">Transferase</keyword>
<dbReference type="SMART" id="SM00100">
    <property type="entry name" value="cNMP"/>
    <property type="match status" value="2"/>
</dbReference>
<dbReference type="InterPro" id="IPR014710">
    <property type="entry name" value="RmlC-like_jellyroll"/>
</dbReference>
<dbReference type="AlphaFoldDB" id="A0AAD5KZ23"/>
<evidence type="ECO:0000259" key="17">
    <source>
        <dbReference type="PROSITE" id="PS50011"/>
    </source>
</evidence>
<feature type="domain" description="Cyclic nucleotide-binding" evidence="18">
    <location>
        <begin position="101"/>
        <end position="216"/>
    </location>
</feature>
<dbReference type="CDD" id="cd12085">
    <property type="entry name" value="DD_cGKI-alpha"/>
    <property type="match status" value="1"/>
</dbReference>
<comment type="catalytic activity">
    <reaction evidence="10 12">
        <text>L-threonyl-[protein] + ATP = O-phospho-L-threonyl-[protein] + ADP + H(+)</text>
        <dbReference type="Rhea" id="RHEA:46608"/>
        <dbReference type="Rhea" id="RHEA-COMP:11060"/>
        <dbReference type="Rhea" id="RHEA-COMP:11605"/>
        <dbReference type="ChEBI" id="CHEBI:15378"/>
        <dbReference type="ChEBI" id="CHEBI:30013"/>
        <dbReference type="ChEBI" id="CHEBI:30616"/>
        <dbReference type="ChEBI" id="CHEBI:61977"/>
        <dbReference type="ChEBI" id="CHEBI:456216"/>
        <dbReference type="EC" id="2.7.11.12"/>
    </reaction>
</comment>
<dbReference type="InterPro" id="IPR008271">
    <property type="entry name" value="Ser/Thr_kinase_AS"/>
</dbReference>
<dbReference type="Gene3D" id="2.60.120.10">
    <property type="entry name" value="Jelly Rolls"/>
    <property type="match status" value="2"/>
</dbReference>
<proteinExistence type="inferred from homology"/>
<keyword evidence="21" id="KW-1185">Reference proteome</keyword>
<dbReference type="InterPro" id="IPR011009">
    <property type="entry name" value="Kinase-like_dom_sf"/>
</dbReference>
<dbReference type="EMBL" id="WJBH02000009">
    <property type="protein sequence ID" value="KAI9552776.1"/>
    <property type="molecule type" value="Genomic_DNA"/>
</dbReference>
<dbReference type="Pfam" id="PF00027">
    <property type="entry name" value="cNMP_binding"/>
    <property type="match status" value="2"/>
</dbReference>
<dbReference type="GO" id="GO:0005737">
    <property type="term" value="C:cytoplasm"/>
    <property type="evidence" value="ECO:0007669"/>
    <property type="project" value="UniProtKB-ARBA"/>
</dbReference>
<keyword evidence="9 12" id="KW-0142">cGMP-binding</keyword>
<dbReference type="Proteomes" id="UP000820818">
    <property type="component" value="Linkage Group LG9"/>
</dbReference>
<evidence type="ECO:0000259" key="19">
    <source>
        <dbReference type="PROSITE" id="PS51285"/>
    </source>
</evidence>
<evidence type="ECO:0000256" key="14">
    <source>
        <dbReference type="PIRSR" id="PIRSR000559-2"/>
    </source>
</evidence>
<dbReference type="InterPro" id="IPR000595">
    <property type="entry name" value="cNMP-bd_dom"/>
</dbReference>
<feature type="compositionally biased region" description="Low complexity" evidence="16">
    <location>
        <begin position="651"/>
        <end position="660"/>
    </location>
</feature>
<evidence type="ECO:0000256" key="4">
    <source>
        <dbReference type="ARBA" id="ARBA00022535"/>
    </source>
</evidence>
<sequence length="667" mass="76948">MAETTEELQYSLLKQDEEIRNLNSYLQLKKSQLQQREEEIQQLRSHLDKFQSPRKVRAQGISAEPQSLQATQDINQRKFKDYPKCPRSRELIKVAILSNDFLKNLDMAQINEIVDCMYPMNYPRGSIIIKEGDVGSIMYVLEEGKVEVSREGKYLSTMELGKVMGELAILYNCKRTATIRAANDSKLWAIERQVFQSIMMRTGMIRQAEYTAFLKSVPTFKNLQEEKLLKIADALEECSYKQGVYIIRQGAPGDTFYIIRKGQVKVTIKDRTTSQELYIRSLKRGDFFGEKALQSEDVRTANIIADDPDGVSCLVIDRDSFNQFINGLEEVRTKYIDNANISRKIYDAFAHIRLSDLRVVATLGVGGFGRVELVHIKDDISQSYALKQLKKSQIVETRQQQHIISEKQIMEETNCDFIIKLYKTFKDRKYLYMLMEVCLGGELWTILRDRGFFDEMTTRFYTACVIEAFDYLHSRNIIYRDLKPENLLLDKQGYVKLVDFGFAKKLQAGRKTWTFCGTPEYVAPEVILNKGHDISADYWSLGVLIFEFLSGTPPFSGSDPMKTYNVIIKGIDAVDFPRIIKRNAAALIKKLCRDNPSERLGYQKGERDIEKHKWFDGFNWEGLRTRTKASPIVPQIRGAVDTSNFDEYPPDMDVSPPDDMSGWDYDF</sequence>
<dbReference type="InterPro" id="IPR018490">
    <property type="entry name" value="cNMP-bd_dom_sf"/>
</dbReference>
<dbReference type="PROSITE" id="PS50042">
    <property type="entry name" value="CNMP_BINDING_3"/>
    <property type="match status" value="2"/>
</dbReference>
<dbReference type="PROSITE" id="PS00888">
    <property type="entry name" value="CNMP_BINDING_1"/>
    <property type="match status" value="2"/>
</dbReference>
<dbReference type="FunFam" id="2.60.120.10:FF:000035">
    <property type="entry name" value="cGMP-dependent protein kinase"/>
    <property type="match status" value="1"/>
</dbReference>
<dbReference type="PROSITE" id="PS00107">
    <property type="entry name" value="PROTEIN_KINASE_ATP"/>
    <property type="match status" value="1"/>
</dbReference>
<dbReference type="CDD" id="cd00038">
    <property type="entry name" value="CAP_ED"/>
    <property type="match status" value="2"/>
</dbReference>
<feature type="domain" description="Cyclic nucleotide-binding" evidence="18">
    <location>
        <begin position="219"/>
        <end position="342"/>
    </location>
</feature>
<comment type="caution">
    <text evidence="20">The sequence shown here is derived from an EMBL/GenBank/DDBJ whole genome shotgun (WGS) entry which is preliminary data.</text>
</comment>
<evidence type="ECO:0000256" key="9">
    <source>
        <dbReference type="ARBA" id="ARBA00022992"/>
    </source>
</evidence>
<dbReference type="Pfam" id="PF00069">
    <property type="entry name" value="Pkinase"/>
    <property type="match status" value="1"/>
</dbReference>
<evidence type="ECO:0000256" key="11">
    <source>
        <dbReference type="ARBA" id="ARBA00047462"/>
    </source>
</evidence>
<dbReference type="SMART" id="SM00220">
    <property type="entry name" value="S_TKc"/>
    <property type="match status" value="1"/>
</dbReference>
<feature type="binding site" evidence="14">
    <location>
        <begin position="363"/>
        <end position="371"/>
    </location>
    <ligand>
        <name>ATP</name>
        <dbReference type="ChEBI" id="CHEBI:30616"/>
    </ligand>
</feature>
<keyword evidence="4 12" id="KW-0140">cGMP</keyword>
<dbReference type="InterPro" id="IPR035014">
    <property type="entry name" value="STKc_cGK"/>
</dbReference>
<dbReference type="InterPro" id="IPR000719">
    <property type="entry name" value="Prot_kinase_dom"/>
</dbReference>
<dbReference type="GO" id="GO:0004692">
    <property type="term" value="F:cGMP-dependent protein kinase activity"/>
    <property type="evidence" value="ECO:0007669"/>
    <property type="project" value="UniProtKB-EC"/>
</dbReference>
<evidence type="ECO:0000256" key="12">
    <source>
        <dbReference type="PIRNR" id="PIRNR000559"/>
    </source>
</evidence>
<evidence type="ECO:0000256" key="1">
    <source>
        <dbReference type="ARBA" id="ARBA00006352"/>
    </source>
</evidence>
<dbReference type="SUPFAM" id="SSF51206">
    <property type="entry name" value="cAMP-binding domain-like"/>
    <property type="match status" value="2"/>
</dbReference>
<dbReference type="InterPro" id="IPR002374">
    <property type="entry name" value="cGMP_dep_kinase"/>
</dbReference>
<dbReference type="SMART" id="SM00133">
    <property type="entry name" value="S_TK_X"/>
    <property type="match status" value="1"/>
</dbReference>
<dbReference type="PROSITE" id="PS50011">
    <property type="entry name" value="PROTEIN_KINASE_DOM"/>
    <property type="match status" value="1"/>
</dbReference>
<evidence type="ECO:0000313" key="20">
    <source>
        <dbReference type="EMBL" id="KAI9552776.1"/>
    </source>
</evidence>
<dbReference type="PROSITE" id="PS00889">
    <property type="entry name" value="CNMP_BINDING_2"/>
    <property type="match status" value="2"/>
</dbReference>
<name>A0AAD5KZ23_9CRUS</name>
<dbReference type="InterPro" id="IPR018488">
    <property type="entry name" value="cNMP-bd_CS"/>
</dbReference>
<dbReference type="PANTHER" id="PTHR24353">
    <property type="entry name" value="CYCLIC NUCLEOTIDE-DEPENDENT PROTEIN KINASE"/>
    <property type="match status" value="1"/>
</dbReference>
<keyword evidence="3 12" id="KW-0723">Serine/threonine-protein kinase</keyword>
<feature type="region of interest" description="Disordered" evidence="16">
    <location>
        <begin position="644"/>
        <end position="667"/>
    </location>
</feature>
<dbReference type="SUPFAM" id="SSF56112">
    <property type="entry name" value="Protein kinase-like (PK-like)"/>
    <property type="match status" value="1"/>
</dbReference>
<evidence type="ECO:0000256" key="3">
    <source>
        <dbReference type="ARBA" id="ARBA00022527"/>
    </source>
</evidence>
<reference evidence="20 21" key="1">
    <citation type="submission" date="2022-05" db="EMBL/GenBank/DDBJ databases">
        <title>A multi-omics perspective on studying reproductive biology in Daphnia sinensis.</title>
        <authorList>
            <person name="Jia J."/>
        </authorList>
    </citation>
    <scope>NUCLEOTIDE SEQUENCE [LARGE SCALE GENOMIC DNA]</scope>
    <source>
        <strain evidence="20 21">WSL</strain>
    </source>
</reference>
<keyword evidence="8 12" id="KW-0067">ATP-binding</keyword>
<feature type="binding site" evidence="14 15">
    <location>
        <position position="387"/>
    </location>
    <ligand>
        <name>ATP</name>
        <dbReference type="ChEBI" id="CHEBI:30616"/>
    </ligand>
</feature>
<evidence type="ECO:0000259" key="18">
    <source>
        <dbReference type="PROSITE" id="PS50042"/>
    </source>
</evidence>
<dbReference type="GO" id="GO:0005524">
    <property type="term" value="F:ATP binding"/>
    <property type="evidence" value="ECO:0007669"/>
    <property type="project" value="UniProtKB-UniRule"/>
</dbReference>
<organism evidence="20 21">
    <name type="scientific">Daphnia sinensis</name>
    <dbReference type="NCBI Taxonomy" id="1820382"/>
    <lineage>
        <taxon>Eukaryota</taxon>
        <taxon>Metazoa</taxon>
        <taxon>Ecdysozoa</taxon>
        <taxon>Arthropoda</taxon>
        <taxon>Crustacea</taxon>
        <taxon>Branchiopoda</taxon>
        <taxon>Diplostraca</taxon>
        <taxon>Cladocera</taxon>
        <taxon>Anomopoda</taxon>
        <taxon>Daphniidae</taxon>
        <taxon>Daphnia</taxon>
        <taxon>Daphnia similis group</taxon>
    </lineage>
</organism>
<dbReference type="InterPro" id="IPR000961">
    <property type="entry name" value="AGC-kinase_C"/>
</dbReference>
<keyword evidence="7 12" id="KW-0418">Kinase</keyword>
<dbReference type="Gene3D" id="3.30.200.20">
    <property type="entry name" value="Phosphorylase Kinase, domain 1"/>
    <property type="match status" value="1"/>
</dbReference>
<evidence type="ECO:0000313" key="21">
    <source>
        <dbReference type="Proteomes" id="UP000820818"/>
    </source>
</evidence>
<dbReference type="PIRSF" id="PIRSF000559">
    <property type="entry name" value="cGMP-dep_kinase"/>
    <property type="match status" value="1"/>
</dbReference>
<dbReference type="Gene3D" id="1.20.5.490">
    <property type="entry name" value="Single helix bin"/>
    <property type="match status" value="1"/>
</dbReference>
<dbReference type="FunFam" id="2.60.120.10:FF:000064">
    <property type="entry name" value="cGMP-dependent protein kinase, isozyme"/>
    <property type="match status" value="1"/>
</dbReference>
<keyword evidence="6 12" id="KW-0547">Nucleotide-binding</keyword>
<comment type="catalytic activity">
    <reaction evidence="11">
        <text>L-seryl-[protein] + ATP = O-phospho-L-seryl-[protein] + ADP + H(+)</text>
        <dbReference type="Rhea" id="RHEA:17989"/>
        <dbReference type="Rhea" id="RHEA-COMP:9863"/>
        <dbReference type="Rhea" id="RHEA-COMP:11604"/>
        <dbReference type="ChEBI" id="CHEBI:15378"/>
        <dbReference type="ChEBI" id="CHEBI:29999"/>
        <dbReference type="ChEBI" id="CHEBI:30616"/>
        <dbReference type="ChEBI" id="CHEBI:83421"/>
        <dbReference type="ChEBI" id="CHEBI:456216"/>
        <dbReference type="EC" id="2.7.11.12"/>
    </reaction>
</comment>
<dbReference type="PROSITE" id="PS00108">
    <property type="entry name" value="PROTEIN_KINASE_ST"/>
    <property type="match status" value="1"/>
</dbReference>
<dbReference type="GO" id="GO:0030553">
    <property type="term" value="F:cGMP binding"/>
    <property type="evidence" value="ECO:0007669"/>
    <property type="project" value="UniProtKB-KW"/>
</dbReference>
<dbReference type="InterPro" id="IPR017441">
    <property type="entry name" value="Protein_kinase_ATP_BS"/>
</dbReference>
<protein>
    <recommendedName>
        <fullName evidence="2 12">cGMP-dependent protein kinase</fullName>
        <ecNumber evidence="2 12">2.7.11.12</ecNumber>
    </recommendedName>
</protein>
<evidence type="ECO:0000256" key="7">
    <source>
        <dbReference type="ARBA" id="ARBA00022777"/>
    </source>
</evidence>
<evidence type="ECO:0000256" key="8">
    <source>
        <dbReference type="ARBA" id="ARBA00022840"/>
    </source>
</evidence>
<dbReference type="PANTHER" id="PTHR24353:SF111">
    <property type="match status" value="1"/>
</dbReference>
<feature type="domain" description="AGC-kinase C-terminal" evidence="19">
    <location>
        <begin position="616"/>
        <end position="667"/>
    </location>
</feature>
<dbReference type="Gene3D" id="1.10.510.10">
    <property type="entry name" value="Transferase(Phosphotransferase) domain 1"/>
    <property type="match status" value="1"/>
</dbReference>
<evidence type="ECO:0000256" key="6">
    <source>
        <dbReference type="ARBA" id="ARBA00022741"/>
    </source>
</evidence>
<dbReference type="CDD" id="cd05572">
    <property type="entry name" value="STKc_cGK"/>
    <property type="match status" value="1"/>
</dbReference>
<accession>A0AAD5KZ23</accession>
<dbReference type="EC" id="2.7.11.12" evidence="2 12"/>
<evidence type="ECO:0000256" key="2">
    <source>
        <dbReference type="ARBA" id="ARBA00012428"/>
    </source>
</evidence>
<evidence type="ECO:0000256" key="13">
    <source>
        <dbReference type="PIRSR" id="PIRSR000559-1"/>
    </source>
</evidence>
<evidence type="ECO:0000256" key="10">
    <source>
        <dbReference type="ARBA" id="ARBA00047298"/>
    </source>
</evidence>
<dbReference type="PRINTS" id="PR00104">
    <property type="entry name" value="CGMPKINASE"/>
</dbReference>
<feature type="domain" description="Protein kinase" evidence="17">
    <location>
        <begin position="357"/>
        <end position="615"/>
    </location>
</feature>
<evidence type="ECO:0000256" key="5">
    <source>
        <dbReference type="ARBA" id="ARBA00022679"/>
    </source>
</evidence>
<dbReference type="PROSITE" id="PS51285">
    <property type="entry name" value="AGC_KINASE_CTER"/>
    <property type="match status" value="1"/>
</dbReference>